<feature type="chain" id="PRO_5047189054" description="Tetratricopeptide repeat-containing protein" evidence="1">
    <location>
        <begin position="22"/>
        <end position="299"/>
    </location>
</feature>
<gene>
    <name evidence="2" type="ORF">V6U78_09210</name>
</gene>
<reference evidence="2 3" key="1">
    <citation type="submission" date="2024-02" db="EMBL/GenBank/DDBJ databases">
        <title>Marinospirillum sp. MEB 164 isolated from Lonar lake sediment.</title>
        <authorList>
            <person name="Joshi A."/>
            <person name="Thite S."/>
        </authorList>
    </citation>
    <scope>NUCLEOTIDE SEQUENCE [LARGE SCALE GENOMIC DNA]</scope>
    <source>
        <strain evidence="2 3">MEB164</strain>
    </source>
</reference>
<keyword evidence="1" id="KW-0732">Signal</keyword>
<comment type="caution">
    <text evidence="2">The sequence shown here is derived from an EMBL/GenBank/DDBJ whole genome shotgun (WGS) entry which is preliminary data.</text>
</comment>
<feature type="signal peptide" evidence="1">
    <location>
        <begin position="1"/>
        <end position="21"/>
    </location>
</feature>
<accession>A0ABW8PY37</accession>
<dbReference type="RefSeq" id="WP_405339688.1">
    <property type="nucleotide sequence ID" value="NZ_JBANFI010000005.1"/>
</dbReference>
<dbReference type="Proteomes" id="UP001621714">
    <property type="component" value="Unassembled WGS sequence"/>
</dbReference>
<organism evidence="2 3">
    <name type="scientific">Marinospirillum alkalitolerans</name>
    <dbReference type="NCBI Taxonomy" id="3123374"/>
    <lineage>
        <taxon>Bacteria</taxon>
        <taxon>Pseudomonadati</taxon>
        <taxon>Pseudomonadota</taxon>
        <taxon>Gammaproteobacteria</taxon>
        <taxon>Oceanospirillales</taxon>
        <taxon>Oceanospirillaceae</taxon>
        <taxon>Marinospirillum</taxon>
    </lineage>
</organism>
<proteinExistence type="predicted"/>
<sequence length="299" mass="33775">MISRSLIWALLVLSSVLVGCAQQTPSQPLPASVQQAHRWSQLAEEAQDEGRLSLAVSYWQRAQEAYQQSDHWRGQLQARAARIELALRLGADTEAASLLAAQERHLAWLQASPEALEQELQVFRLQKDYLAALNARQQGDLPTARQYTARLLAQSLPPSLFLAVGVLSIELAQADQDPDWAEALVELQHWLAQAEISPRLRDHYAYRLQRFEAAQQMSQAPEAAQAQLYAVAEFYRTQGAWSALAATLTDLGDHYQQQGHLDQAVFYWQRAYTLRLAQGEQWAMRALEQRLDLSSVARY</sequence>
<evidence type="ECO:0000256" key="1">
    <source>
        <dbReference type="SAM" id="SignalP"/>
    </source>
</evidence>
<keyword evidence="3" id="KW-1185">Reference proteome</keyword>
<protein>
    <recommendedName>
        <fullName evidence="4">Tetratricopeptide repeat-containing protein</fullName>
    </recommendedName>
</protein>
<evidence type="ECO:0000313" key="3">
    <source>
        <dbReference type="Proteomes" id="UP001621714"/>
    </source>
</evidence>
<name>A0ABW8PY37_9GAMM</name>
<dbReference type="PROSITE" id="PS51257">
    <property type="entry name" value="PROKAR_LIPOPROTEIN"/>
    <property type="match status" value="1"/>
</dbReference>
<dbReference type="EMBL" id="JBANFI010000005">
    <property type="protein sequence ID" value="MFK7161212.1"/>
    <property type="molecule type" value="Genomic_DNA"/>
</dbReference>
<evidence type="ECO:0000313" key="2">
    <source>
        <dbReference type="EMBL" id="MFK7161212.1"/>
    </source>
</evidence>
<evidence type="ECO:0008006" key="4">
    <source>
        <dbReference type="Google" id="ProtNLM"/>
    </source>
</evidence>